<keyword evidence="2" id="KW-0732">Signal</keyword>
<gene>
    <name evidence="3" type="ORF">QLS65_05790</name>
</gene>
<dbReference type="Proteomes" id="UP001243403">
    <property type="component" value="Unassembled WGS sequence"/>
</dbReference>
<organism evidence="3 4">
    <name type="scientific">Flavobacterium algoritolerans</name>
    <dbReference type="NCBI Taxonomy" id="3041254"/>
    <lineage>
        <taxon>Bacteria</taxon>
        <taxon>Pseudomonadati</taxon>
        <taxon>Bacteroidota</taxon>
        <taxon>Flavobacteriia</taxon>
        <taxon>Flavobacteriales</taxon>
        <taxon>Flavobacteriaceae</taxon>
        <taxon>Flavobacterium</taxon>
    </lineage>
</organism>
<proteinExistence type="predicted"/>
<accession>A0ABT6VB66</accession>
<dbReference type="PROSITE" id="PS51257">
    <property type="entry name" value="PROKAR_LIPOPROTEIN"/>
    <property type="match status" value="1"/>
</dbReference>
<dbReference type="EMBL" id="JASCRZ010000002">
    <property type="protein sequence ID" value="MDI5894394.1"/>
    <property type="molecule type" value="Genomic_DNA"/>
</dbReference>
<dbReference type="RefSeq" id="WP_282715880.1">
    <property type="nucleotide sequence ID" value="NZ_JASCRZ010000002.1"/>
</dbReference>
<comment type="caution">
    <text evidence="3">The sequence shown here is derived from an EMBL/GenBank/DDBJ whole genome shotgun (WGS) entry which is preliminary data.</text>
</comment>
<keyword evidence="4" id="KW-1185">Reference proteome</keyword>
<evidence type="ECO:0000313" key="4">
    <source>
        <dbReference type="Proteomes" id="UP001243403"/>
    </source>
</evidence>
<feature type="transmembrane region" description="Helical" evidence="1">
    <location>
        <begin position="131"/>
        <end position="152"/>
    </location>
</feature>
<feature type="chain" id="PRO_5046076497" description="Lipoprotein" evidence="2">
    <location>
        <begin position="21"/>
        <end position="157"/>
    </location>
</feature>
<sequence>MKKILILVCCLLLLACSSKRVIPTSERVIIDSTVVEKSVRERDTTIVVPASVAVLKIPVSELTEKPIFKRHGQATISLKKENETIIAQADCKELELQLKLKDSIIKTLKSTKDTTTYHAPRDDTGNWYDGILKAFGFLLLIVLSAFGLWILIQYLKR</sequence>
<evidence type="ECO:0000256" key="1">
    <source>
        <dbReference type="SAM" id="Phobius"/>
    </source>
</evidence>
<evidence type="ECO:0000256" key="2">
    <source>
        <dbReference type="SAM" id="SignalP"/>
    </source>
</evidence>
<evidence type="ECO:0000313" key="3">
    <source>
        <dbReference type="EMBL" id="MDI5894394.1"/>
    </source>
</evidence>
<keyword evidence="1" id="KW-1133">Transmembrane helix</keyword>
<feature type="signal peptide" evidence="2">
    <location>
        <begin position="1"/>
        <end position="20"/>
    </location>
</feature>
<name>A0ABT6VB66_9FLAO</name>
<keyword evidence="1" id="KW-0472">Membrane</keyword>
<protein>
    <recommendedName>
        <fullName evidence="5">Lipoprotein</fullName>
    </recommendedName>
</protein>
<evidence type="ECO:0008006" key="5">
    <source>
        <dbReference type="Google" id="ProtNLM"/>
    </source>
</evidence>
<reference evidence="3 4" key="1">
    <citation type="submission" date="2023-04" db="EMBL/GenBank/DDBJ databases">
        <title>Two novel species of Flavobacterium.</title>
        <authorList>
            <person name="Liu Q."/>
            <person name="Xin Y.-H."/>
        </authorList>
    </citation>
    <scope>NUCLEOTIDE SEQUENCE [LARGE SCALE GENOMIC DNA]</scope>
    <source>
        <strain evidence="3 4">LB1P51</strain>
    </source>
</reference>
<keyword evidence="1" id="KW-0812">Transmembrane</keyword>